<organism evidence="8">
    <name type="scientific">viral metagenome</name>
    <dbReference type="NCBI Taxonomy" id="1070528"/>
    <lineage>
        <taxon>unclassified sequences</taxon>
        <taxon>metagenomes</taxon>
        <taxon>organismal metagenomes</taxon>
    </lineage>
</organism>
<keyword evidence="3" id="KW-0285">Flavoprotein</keyword>
<dbReference type="PANTHER" id="PTHR12645">
    <property type="entry name" value="ALR/ERV"/>
    <property type="match status" value="1"/>
</dbReference>
<keyword evidence="5" id="KW-0560">Oxidoreductase</keyword>
<keyword evidence="6" id="KW-1015">Disulfide bond</keyword>
<evidence type="ECO:0000256" key="4">
    <source>
        <dbReference type="ARBA" id="ARBA00022827"/>
    </source>
</evidence>
<evidence type="ECO:0000313" key="8">
    <source>
        <dbReference type="EMBL" id="QHT23004.1"/>
    </source>
</evidence>
<evidence type="ECO:0000256" key="2">
    <source>
        <dbReference type="ARBA" id="ARBA00012512"/>
    </source>
</evidence>
<evidence type="ECO:0000259" key="7">
    <source>
        <dbReference type="PROSITE" id="PS51324"/>
    </source>
</evidence>
<dbReference type="GO" id="GO:0050660">
    <property type="term" value="F:flavin adenine dinucleotide binding"/>
    <property type="evidence" value="ECO:0007669"/>
    <property type="project" value="TreeGrafter"/>
</dbReference>
<evidence type="ECO:0000256" key="3">
    <source>
        <dbReference type="ARBA" id="ARBA00022630"/>
    </source>
</evidence>
<protein>
    <recommendedName>
        <fullName evidence="2">thiol oxidase</fullName>
        <ecNumber evidence="2">1.8.3.2</ecNumber>
    </recommendedName>
</protein>
<dbReference type="SUPFAM" id="SSF69000">
    <property type="entry name" value="FAD-dependent thiol oxidase"/>
    <property type="match status" value="1"/>
</dbReference>
<comment type="cofactor">
    <cofactor evidence="1">
        <name>FAD</name>
        <dbReference type="ChEBI" id="CHEBI:57692"/>
    </cofactor>
</comment>
<dbReference type="InterPro" id="IPR036774">
    <property type="entry name" value="ERV/ALR_sulphydryl_oxid_sf"/>
</dbReference>
<dbReference type="InterPro" id="IPR039799">
    <property type="entry name" value="ALR/ERV"/>
</dbReference>
<accession>A0A6C0E1T7</accession>
<dbReference type="PANTHER" id="PTHR12645:SF0">
    <property type="entry name" value="FAD-LINKED SULFHYDRYL OXIDASE ALR"/>
    <property type="match status" value="1"/>
</dbReference>
<proteinExistence type="predicted"/>
<name>A0A6C0E1T7_9ZZZZ</name>
<evidence type="ECO:0000256" key="5">
    <source>
        <dbReference type="ARBA" id="ARBA00023002"/>
    </source>
</evidence>
<dbReference type="GO" id="GO:0005739">
    <property type="term" value="C:mitochondrion"/>
    <property type="evidence" value="ECO:0007669"/>
    <property type="project" value="TreeGrafter"/>
</dbReference>
<reference evidence="8" key="1">
    <citation type="journal article" date="2020" name="Nature">
        <title>Giant virus diversity and host interactions through global metagenomics.</title>
        <authorList>
            <person name="Schulz F."/>
            <person name="Roux S."/>
            <person name="Paez-Espino D."/>
            <person name="Jungbluth S."/>
            <person name="Walsh D.A."/>
            <person name="Denef V.J."/>
            <person name="McMahon K.D."/>
            <person name="Konstantinidis K.T."/>
            <person name="Eloe-Fadrosh E.A."/>
            <person name="Kyrpides N.C."/>
            <person name="Woyke T."/>
        </authorList>
    </citation>
    <scope>NUCLEOTIDE SEQUENCE</scope>
    <source>
        <strain evidence="8">GVMAG-M-3300023179-114</strain>
    </source>
</reference>
<sequence>MRQTRNHKSIKTIKNKTIKQKLKTRKSKRVFTKTDYKSGDGMLTTVWGPSLWHYLHTMSFNYPIHPTHEDKVHYLEFMKSLQYVLPCKYCRMNLTKNYKHLPLTIKSMESRETFSRYVYDLHELINKMLNKKSHLSYCDVRERYEHFRSRCTLDETKSHLFKFPEKENKENTSKKEKGCTEPLYGKKSKCIIKIVPQEERGSTFQMDKKCIKTRKRI</sequence>
<dbReference type="EC" id="1.8.3.2" evidence="2"/>
<dbReference type="AlphaFoldDB" id="A0A6C0E1T7"/>
<evidence type="ECO:0000256" key="1">
    <source>
        <dbReference type="ARBA" id="ARBA00001974"/>
    </source>
</evidence>
<dbReference type="PROSITE" id="PS51324">
    <property type="entry name" value="ERV_ALR"/>
    <property type="match status" value="1"/>
</dbReference>
<evidence type="ECO:0000256" key="6">
    <source>
        <dbReference type="ARBA" id="ARBA00023157"/>
    </source>
</evidence>
<dbReference type="EMBL" id="MN739722">
    <property type="protein sequence ID" value="QHT23004.1"/>
    <property type="molecule type" value="Genomic_DNA"/>
</dbReference>
<keyword evidence="4" id="KW-0274">FAD</keyword>
<dbReference type="Pfam" id="PF04777">
    <property type="entry name" value="Evr1_Alr"/>
    <property type="match status" value="1"/>
</dbReference>
<dbReference type="Gene3D" id="1.20.120.310">
    <property type="entry name" value="ERV/ALR sulfhydryl oxidase domain"/>
    <property type="match status" value="1"/>
</dbReference>
<dbReference type="InterPro" id="IPR017905">
    <property type="entry name" value="ERV/ALR_sulphydryl_oxidase"/>
</dbReference>
<feature type="domain" description="ERV/ALR sulfhydryl oxidase" evidence="7">
    <location>
        <begin position="40"/>
        <end position="144"/>
    </location>
</feature>
<dbReference type="GO" id="GO:0016971">
    <property type="term" value="F:flavin-dependent sulfhydryl oxidase activity"/>
    <property type="evidence" value="ECO:0007669"/>
    <property type="project" value="InterPro"/>
</dbReference>